<keyword evidence="3" id="KW-1185">Reference proteome</keyword>
<feature type="transmembrane region" description="Helical" evidence="1">
    <location>
        <begin position="12"/>
        <end position="31"/>
    </location>
</feature>
<keyword evidence="1" id="KW-0472">Membrane</keyword>
<accession>A0ABW0FTI5</accession>
<dbReference type="EMBL" id="JBHSLF010000017">
    <property type="protein sequence ID" value="MFC5343997.1"/>
    <property type="molecule type" value="Genomic_DNA"/>
</dbReference>
<dbReference type="RefSeq" id="WP_374037456.1">
    <property type="nucleotide sequence ID" value="NZ_CP169082.1"/>
</dbReference>
<dbReference type="NCBIfam" id="TIGR02532">
    <property type="entry name" value="IV_pilin_GFxxxE"/>
    <property type="match status" value="1"/>
</dbReference>
<sequence length="134" mass="14536">MIRRGREGFSLIEALVALAIAAMTLTAIFELQIQMARGQRRAAEALDQVAAQENALAMLSSLNPMEQPSGDIRIPNGDTIRWTSVAQGQPVRAAAFPTGDAGYEVQRFTVTVQIERPSGRSPGPLVFDRVGWRG</sequence>
<organism evidence="2 3">
    <name type="scientific">Brevundimonas staleyi</name>
    <dbReference type="NCBI Taxonomy" id="74326"/>
    <lineage>
        <taxon>Bacteria</taxon>
        <taxon>Pseudomonadati</taxon>
        <taxon>Pseudomonadota</taxon>
        <taxon>Alphaproteobacteria</taxon>
        <taxon>Caulobacterales</taxon>
        <taxon>Caulobacteraceae</taxon>
        <taxon>Brevundimonas</taxon>
    </lineage>
</organism>
<evidence type="ECO:0000313" key="3">
    <source>
        <dbReference type="Proteomes" id="UP001596152"/>
    </source>
</evidence>
<dbReference type="InterPro" id="IPR012902">
    <property type="entry name" value="N_methyl_site"/>
</dbReference>
<keyword evidence="1" id="KW-0812">Transmembrane</keyword>
<comment type="caution">
    <text evidence="2">The sequence shown here is derived from an EMBL/GenBank/DDBJ whole genome shotgun (WGS) entry which is preliminary data.</text>
</comment>
<evidence type="ECO:0000256" key="1">
    <source>
        <dbReference type="SAM" id="Phobius"/>
    </source>
</evidence>
<dbReference type="PROSITE" id="PS00409">
    <property type="entry name" value="PROKAR_NTER_METHYL"/>
    <property type="match status" value="1"/>
</dbReference>
<gene>
    <name evidence="2" type="ORF">ACFPIE_08735</name>
</gene>
<protein>
    <submittedName>
        <fullName evidence="2">Type II secretion system protein</fullName>
    </submittedName>
</protein>
<dbReference type="Proteomes" id="UP001596152">
    <property type="component" value="Unassembled WGS sequence"/>
</dbReference>
<proteinExistence type="predicted"/>
<name>A0ABW0FTI5_9CAUL</name>
<reference evidence="3" key="1">
    <citation type="journal article" date="2019" name="Int. J. Syst. Evol. Microbiol.">
        <title>The Global Catalogue of Microorganisms (GCM) 10K type strain sequencing project: providing services to taxonomists for standard genome sequencing and annotation.</title>
        <authorList>
            <consortium name="The Broad Institute Genomics Platform"/>
            <consortium name="The Broad Institute Genome Sequencing Center for Infectious Disease"/>
            <person name="Wu L."/>
            <person name="Ma J."/>
        </authorList>
    </citation>
    <scope>NUCLEOTIDE SEQUENCE [LARGE SCALE GENOMIC DNA]</scope>
    <source>
        <strain evidence="3">JCM 12125</strain>
    </source>
</reference>
<dbReference type="Pfam" id="PF07963">
    <property type="entry name" value="N_methyl"/>
    <property type="match status" value="1"/>
</dbReference>
<evidence type="ECO:0000313" key="2">
    <source>
        <dbReference type="EMBL" id="MFC5343997.1"/>
    </source>
</evidence>
<keyword evidence="1" id="KW-1133">Transmembrane helix</keyword>